<sequence length="42" mass="5080">MPRKAHHAVDNQELFIDKNVLEPELCVWLRDEVDRAPLRRRL</sequence>
<comment type="caution">
    <text evidence="1">The sequence shown here is derived from an EMBL/GenBank/DDBJ whole genome shotgun (WGS) entry which is preliminary data.</text>
</comment>
<evidence type="ECO:0000313" key="1">
    <source>
        <dbReference type="EMBL" id="MBE1582251.1"/>
    </source>
</evidence>
<evidence type="ECO:0000313" key="2">
    <source>
        <dbReference type="Proteomes" id="UP000633509"/>
    </source>
</evidence>
<reference evidence="1 2" key="1">
    <citation type="submission" date="2020-10" db="EMBL/GenBank/DDBJ databases">
        <title>Sequencing the genomes of 1000 actinobacteria strains.</title>
        <authorList>
            <person name="Klenk H.-P."/>
        </authorList>
    </citation>
    <scope>NUCLEOTIDE SEQUENCE [LARGE SCALE GENOMIC DNA]</scope>
    <source>
        <strain evidence="1 2">DSM 43173</strain>
    </source>
</reference>
<name>A0ABR9LQ86_9ACTN</name>
<dbReference type="EMBL" id="JADBEK010000001">
    <property type="protein sequence ID" value="MBE1582251.1"/>
    <property type="molecule type" value="Genomic_DNA"/>
</dbReference>
<proteinExistence type="predicted"/>
<organism evidence="1 2">
    <name type="scientific">Nonomuraea angiospora</name>
    <dbReference type="NCBI Taxonomy" id="46172"/>
    <lineage>
        <taxon>Bacteria</taxon>
        <taxon>Bacillati</taxon>
        <taxon>Actinomycetota</taxon>
        <taxon>Actinomycetes</taxon>
        <taxon>Streptosporangiales</taxon>
        <taxon>Streptosporangiaceae</taxon>
        <taxon>Nonomuraea</taxon>
    </lineage>
</organism>
<dbReference type="Proteomes" id="UP000633509">
    <property type="component" value="Unassembled WGS sequence"/>
</dbReference>
<protein>
    <recommendedName>
        <fullName evidence="3">Transposase</fullName>
    </recommendedName>
</protein>
<accession>A0ABR9LQ86</accession>
<gene>
    <name evidence="1" type="ORF">H4W80_000509</name>
</gene>
<keyword evidence="2" id="KW-1185">Reference proteome</keyword>
<evidence type="ECO:0008006" key="3">
    <source>
        <dbReference type="Google" id="ProtNLM"/>
    </source>
</evidence>